<comment type="caution">
    <text evidence="8">The sequence shown here is derived from an EMBL/GenBank/DDBJ whole genome shotgun (WGS) entry which is preliminary data.</text>
</comment>
<dbReference type="PRINTS" id="PR01036">
    <property type="entry name" value="TCRTETB"/>
</dbReference>
<feature type="transmembrane region" description="Helical" evidence="6">
    <location>
        <begin position="297"/>
        <end position="314"/>
    </location>
</feature>
<keyword evidence="5 6" id="KW-0472">Membrane</keyword>
<dbReference type="eggNOG" id="COG2814">
    <property type="taxonomic scope" value="Bacteria"/>
</dbReference>
<organism evidence="8 9">
    <name type="scientific">Bhargavaea cecembensis DSE10</name>
    <dbReference type="NCBI Taxonomy" id="1235279"/>
    <lineage>
        <taxon>Bacteria</taxon>
        <taxon>Bacillati</taxon>
        <taxon>Bacillota</taxon>
        <taxon>Bacilli</taxon>
        <taxon>Bacillales</taxon>
        <taxon>Caryophanaceae</taxon>
        <taxon>Bhargavaea</taxon>
    </lineage>
</organism>
<name>M7NFI5_9BACL</name>
<dbReference type="AlphaFoldDB" id="M7NFI5"/>
<sequence length="395" mass="42485">MQKQQLWTKDFIFASLINFFLIIVMYLLMVTIGPFAADRFGADAGTAGLVSGSYIIGALMARFVAGPLVEKVGNKKVLVAGTLLYVISGATYFLAFNLPLLLLIRFIHGIGMGVGSTATGSIVARILPPNRRGEGIGYYSMFSVLGAALGPFLGILLAKNLPFAMLFFFCTILALASFILAIMIKTDEDLAFTHEQKEKERFSIWSVMEKNALPIGIVTLFVAISYGGVLSFIMFYAEEMDLVTASSFFFLVYAVTVLLSRPFTGKLLDLKGGNIVVVPALLLFAGGLTLLSESVTGAMLLGAGVLIGLGFGNFQSSAQALSVKVADPHRMGLATSTFFIFLDFGVGFGPYILGSLVPIIGYSGIYKLLAGIVLFALVLYIAVYGVREHRERKTA</sequence>
<evidence type="ECO:0000256" key="6">
    <source>
        <dbReference type="SAM" id="Phobius"/>
    </source>
</evidence>
<dbReference type="EMBL" id="AOFT01000009">
    <property type="protein sequence ID" value="EMR05961.1"/>
    <property type="molecule type" value="Genomic_DNA"/>
</dbReference>
<evidence type="ECO:0000256" key="2">
    <source>
        <dbReference type="ARBA" id="ARBA00022448"/>
    </source>
</evidence>
<dbReference type="CDD" id="cd17489">
    <property type="entry name" value="MFS_YfcJ_like"/>
    <property type="match status" value="1"/>
</dbReference>
<feature type="transmembrane region" description="Helical" evidence="6">
    <location>
        <begin position="44"/>
        <end position="65"/>
    </location>
</feature>
<dbReference type="Proteomes" id="UP000011919">
    <property type="component" value="Unassembled WGS sequence"/>
</dbReference>
<feature type="transmembrane region" description="Helical" evidence="6">
    <location>
        <begin position="102"/>
        <end position="124"/>
    </location>
</feature>
<feature type="transmembrane region" description="Helical" evidence="6">
    <location>
        <begin position="272"/>
        <end position="291"/>
    </location>
</feature>
<dbReference type="InterPro" id="IPR011701">
    <property type="entry name" value="MFS"/>
</dbReference>
<evidence type="ECO:0000256" key="1">
    <source>
        <dbReference type="ARBA" id="ARBA00004651"/>
    </source>
</evidence>
<dbReference type="InterPro" id="IPR020846">
    <property type="entry name" value="MFS_dom"/>
</dbReference>
<feature type="transmembrane region" description="Helical" evidence="6">
    <location>
        <begin position="334"/>
        <end position="353"/>
    </location>
</feature>
<dbReference type="SUPFAM" id="SSF103473">
    <property type="entry name" value="MFS general substrate transporter"/>
    <property type="match status" value="1"/>
</dbReference>
<dbReference type="PANTHER" id="PTHR23531:SF1">
    <property type="entry name" value="QUINOLENE RESISTANCE PROTEIN NORA"/>
    <property type="match status" value="1"/>
</dbReference>
<dbReference type="Gene3D" id="1.20.1250.20">
    <property type="entry name" value="MFS general substrate transporter like domains"/>
    <property type="match status" value="1"/>
</dbReference>
<feature type="transmembrane region" description="Helical" evidence="6">
    <location>
        <begin position="12"/>
        <end position="32"/>
    </location>
</feature>
<feature type="transmembrane region" description="Helical" evidence="6">
    <location>
        <begin position="212"/>
        <end position="236"/>
    </location>
</feature>
<feature type="transmembrane region" description="Helical" evidence="6">
    <location>
        <begin position="136"/>
        <end position="157"/>
    </location>
</feature>
<reference evidence="8 9" key="1">
    <citation type="journal article" date="2013" name="Genome Announc.">
        <title>Draft Genome Sequence of Bhargavaea cecembensis Strain DSE10T, Isolated from a Deep-Sea Sediment Sample Collected at a Depth of 5,904 m from the Chagos-Laccadive Ridge System in the Indian Ocean.</title>
        <authorList>
            <person name="Shivaji S."/>
            <person name="Ara S."/>
            <person name="Begum Z."/>
            <person name="Ruth M."/>
            <person name="Singh A."/>
            <person name="Kumar Pinnaka A."/>
        </authorList>
    </citation>
    <scope>NUCLEOTIDE SEQUENCE [LARGE SCALE GENOMIC DNA]</scope>
    <source>
        <strain evidence="8 9">DSE10</strain>
    </source>
</reference>
<keyword evidence="4 6" id="KW-1133">Transmembrane helix</keyword>
<evidence type="ECO:0000259" key="7">
    <source>
        <dbReference type="PROSITE" id="PS50850"/>
    </source>
</evidence>
<dbReference type="OrthoDB" id="9814001at2"/>
<dbReference type="PATRIC" id="fig|1235279.3.peg.1942"/>
<dbReference type="PANTHER" id="PTHR23531">
    <property type="entry name" value="QUINOLENE RESISTANCE PROTEIN NORA"/>
    <property type="match status" value="1"/>
</dbReference>
<comment type="subcellular location">
    <subcellularLocation>
        <location evidence="1">Cell membrane</location>
        <topology evidence="1">Multi-pass membrane protein</topology>
    </subcellularLocation>
</comment>
<dbReference type="InterPro" id="IPR052714">
    <property type="entry name" value="MFS_Exporter"/>
</dbReference>
<gene>
    <name evidence="8" type="primary">mdtL</name>
    <name evidence="8" type="ORF">C772_01941</name>
</gene>
<feature type="transmembrane region" description="Helical" evidence="6">
    <location>
        <begin position="77"/>
        <end position="96"/>
    </location>
</feature>
<evidence type="ECO:0000313" key="9">
    <source>
        <dbReference type="Proteomes" id="UP000011919"/>
    </source>
</evidence>
<dbReference type="Pfam" id="PF07690">
    <property type="entry name" value="MFS_1"/>
    <property type="match status" value="1"/>
</dbReference>
<evidence type="ECO:0000256" key="3">
    <source>
        <dbReference type="ARBA" id="ARBA00022692"/>
    </source>
</evidence>
<dbReference type="InterPro" id="IPR036259">
    <property type="entry name" value="MFS_trans_sf"/>
</dbReference>
<proteinExistence type="predicted"/>
<keyword evidence="2" id="KW-0813">Transport</keyword>
<dbReference type="GO" id="GO:0022857">
    <property type="term" value="F:transmembrane transporter activity"/>
    <property type="evidence" value="ECO:0007669"/>
    <property type="project" value="InterPro"/>
</dbReference>
<feature type="domain" description="Major facilitator superfamily (MFS) profile" evidence="7">
    <location>
        <begin position="11"/>
        <end position="388"/>
    </location>
</feature>
<keyword evidence="3 6" id="KW-0812">Transmembrane</keyword>
<feature type="transmembrane region" description="Helical" evidence="6">
    <location>
        <begin position="163"/>
        <end position="184"/>
    </location>
</feature>
<dbReference type="GO" id="GO:0005886">
    <property type="term" value="C:plasma membrane"/>
    <property type="evidence" value="ECO:0007669"/>
    <property type="project" value="UniProtKB-SubCell"/>
</dbReference>
<accession>M7NFI5</accession>
<feature type="transmembrane region" description="Helical" evidence="6">
    <location>
        <begin position="365"/>
        <end position="386"/>
    </location>
</feature>
<dbReference type="RefSeq" id="WP_008299547.1">
    <property type="nucleotide sequence ID" value="NZ_AOFT01000009.1"/>
</dbReference>
<evidence type="ECO:0000313" key="8">
    <source>
        <dbReference type="EMBL" id="EMR05961.1"/>
    </source>
</evidence>
<evidence type="ECO:0000256" key="4">
    <source>
        <dbReference type="ARBA" id="ARBA00022989"/>
    </source>
</evidence>
<dbReference type="STRING" id="1235279.C772_01941"/>
<feature type="transmembrane region" description="Helical" evidence="6">
    <location>
        <begin position="242"/>
        <end position="260"/>
    </location>
</feature>
<keyword evidence="9" id="KW-1185">Reference proteome</keyword>
<protein>
    <submittedName>
        <fullName evidence="8">Multidrug resistance protein MdtL</fullName>
    </submittedName>
</protein>
<dbReference type="PROSITE" id="PS50850">
    <property type="entry name" value="MFS"/>
    <property type="match status" value="1"/>
</dbReference>
<evidence type="ECO:0000256" key="5">
    <source>
        <dbReference type="ARBA" id="ARBA00023136"/>
    </source>
</evidence>